<evidence type="ECO:0000256" key="1">
    <source>
        <dbReference type="ARBA" id="ARBA00022441"/>
    </source>
</evidence>
<evidence type="ECO:0000256" key="3">
    <source>
        <dbReference type="SAM" id="MobiDB-lite"/>
    </source>
</evidence>
<evidence type="ECO:0000313" key="7">
    <source>
        <dbReference type="Proteomes" id="UP001139887"/>
    </source>
</evidence>
<dbReference type="Pfam" id="PF00651">
    <property type="entry name" value="BTB"/>
    <property type="match status" value="1"/>
</dbReference>
<name>A0A9W8LZC7_9FUNG</name>
<comment type="caution">
    <text evidence="6">The sequence shown here is derived from an EMBL/GenBank/DDBJ whole genome shotgun (WGS) entry which is preliminary data.</text>
</comment>
<dbReference type="OrthoDB" id="191037at2759"/>
<dbReference type="AlphaFoldDB" id="A0A9W8LZC7"/>
<dbReference type="CDD" id="cd18186">
    <property type="entry name" value="BTB_POZ_ZBTB_KLHL-like"/>
    <property type="match status" value="1"/>
</dbReference>
<dbReference type="Proteomes" id="UP001139887">
    <property type="component" value="Unassembled WGS sequence"/>
</dbReference>
<dbReference type="PANTHER" id="PTHR45632">
    <property type="entry name" value="LD33804P"/>
    <property type="match status" value="1"/>
</dbReference>
<dbReference type="SMART" id="SM00875">
    <property type="entry name" value="BACK"/>
    <property type="match status" value="1"/>
</dbReference>
<dbReference type="InterPro" id="IPR002083">
    <property type="entry name" value="MATH/TRAF_dom"/>
</dbReference>
<keyword evidence="2" id="KW-0677">Repeat</keyword>
<sequence length="652" mass="73173">MNTGGNLQYVYRWRIGQWSALAPCVEHNSPAFDADGLRWVFKLFKGRTRSPNELALYLAVHDAEERLTQVRKKVDIAFTLENQSTRGLDYSKYATPITVWVDAVYSTWGDDRFIALADMDGFVADDTACLVVRFRVRETVQVRAPTAQPSPAIAVYVPDRIAAPFNQLLKSARFSDIQLELCDSAALLLSPGPSRPMQAGLGISATGHPTPDPDTPKCITPMPTNCCPRALPYAQHNRIGSSPPPPPPGPRYHAHKAILMAVSPVFEAMFSNGMRETHERVVQVWDVTPRAFERMLEYAYTRSCDIPLDVSADELVETLLCADQFAVSGLLDACWRSLLQRVTVDTVWDIWAIADDLNAREAQRTCLSFCTRNFSQLCESSSTMWAPAHLLRQALISDSLNVQSEEMLFETVVRWAEFREDDVEERRSVKRASRVSANGAGACEQTSDAVLTCRRSPSSLSQLLSPRSPWARRVGRRHPELLREAYTMANPPSPSSSPKSPPQMVTRVSADLSQLPTASTGTSNWSTLFTRKEFLPQLLPCIRFPMMQKSFLLHVVERNSELMAMPLMKDLLIEAYRFHAFNPSFGKDEANSGNLKSELSYAKHESHLPKEPVKQYAKIILPLNTTDDLTLSRSQRRKESQRISVHNVNFSP</sequence>
<evidence type="ECO:0000259" key="4">
    <source>
        <dbReference type="PROSITE" id="PS50097"/>
    </source>
</evidence>
<dbReference type="InterPro" id="IPR011333">
    <property type="entry name" value="SKP1/BTB/POZ_sf"/>
</dbReference>
<dbReference type="SMART" id="SM00225">
    <property type="entry name" value="BTB"/>
    <property type="match status" value="1"/>
</dbReference>
<dbReference type="Pfam" id="PF07707">
    <property type="entry name" value="BACK"/>
    <property type="match status" value="1"/>
</dbReference>
<feature type="region of interest" description="Disordered" evidence="3">
    <location>
        <begin position="487"/>
        <end position="507"/>
    </location>
</feature>
<dbReference type="PROSITE" id="PS50097">
    <property type="entry name" value="BTB"/>
    <property type="match status" value="1"/>
</dbReference>
<feature type="compositionally biased region" description="Pro residues" evidence="3">
    <location>
        <begin position="491"/>
        <end position="501"/>
    </location>
</feature>
<keyword evidence="7" id="KW-1185">Reference proteome</keyword>
<feature type="region of interest" description="Disordered" evidence="3">
    <location>
        <begin position="631"/>
        <end position="652"/>
    </location>
</feature>
<proteinExistence type="predicted"/>
<keyword evidence="1" id="KW-0880">Kelch repeat</keyword>
<dbReference type="PROSITE" id="PS50144">
    <property type="entry name" value="MATH"/>
    <property type="match status" value="1"/>
</dbReference>
<dbReference type="Gene3D" id="2.60.210.10">
    <property type="entry name" value="Apoptosis, Tumor Necrosis Factor Receptor Associated Protein 2, Chain A"/>
    <property type="match status" value="1"/>
</dbReference>
<dbReference type="InterPro" id="IPR000210">
    <property type="entry name" value="BTB/POZ_dom"/>
</dbReference>
<dbReference type="Gene3D" id="3.30.710.10">
    <property type="entry name" value="Potassium Channel Kv1.1, Chain A"/>
    <property type="match status" value="1"/>
</dbReference>
<evidence type="ECO:0000313" key="6">
    <source>
        <dbReference type="EMBL" id="KAJ2847430.1"/>
    </source>
</evidence>
<dbReference type="SUPFAM" id="SSF54695">
    <property type="entry name" value="POZ domain"/>
    <property type="match status" value="1"/>
</dbReference>
<feature type="domain" description="MATH" evidence="5">
    <location>
        <begin position="8"/>
        <end position="134"/>
    </location>
</feature>
<reference evidence="6" key="1">
    <citation type="submission" date="2022-07" db="EMBL/GenBank/DDBJ databases">
        <title>Phylogenomic reconstructions and comparative analyses of Kickxellomycotina fungi.</title>
        <authorList>
            <person name="Reynolds N.K."/>
            <person name="Stajich J.E."/>
            <person name="Barry K."/>
            <person name="Grigoriev I.V."/>
            <person name="Crous P."/>
            <person name="Smith M.E."/>
        </authorList>
    </citation>
    <scope>NUCLEOTIDE SEQUENCE</scope>
    <source>
        <strain evidence="6">NRRL 1566</strain>
    </source>
</reference>
<feature type="domain" description="BTB" evidence="4">
    <location>
        <begin position="249"/>
        <end position="308"/>
    </location>
</feature>
<feature type="compositionally biased region" description="Polar residues" evidence="3">
    <location>
        <begin position="642"/>
        <end position="652"/>
    </location>
</feature>
<dbReference type="InterPro" id="IPR008974">
    <property type="entry name" value="TRAF-like"/>
</dbReference>
<evidence type="ECO:0000256" key="2">
    <source>
        <dbReference type="ARBA" id="ARBA00022737"/>
    </source>
</evidence>
<dbReference type="InterPro" id="IPR011705">
    <property type="entry name" value="BACK"/>
</dbReference>
<dbReference type="CDD" id="cd00121">
    <property type="entry name" value="MATH"/>
    <property type="match status" value="1"/>
</dbReference>
<gene>
    <name evidence="6" type="ORF">IWW36_003859</name>
</gene>
<evidence type="ECO:0000259" key="5">
    <source>
        <dbReference type="PROSITE" id="PS50144"/>
    </source>
</evidence>
<dbReference type="SUPFAM" id="SSF49599">
    <property type="entry name" value="TRAF domain-like"/>
    <property type="match status" value="1"/>
</dbReference>
<evidence type="ECO:0008006" key="8">
    <source>
        <dbReference type="Google" id="ProtNLM"/>
    </source>
</evidence>
<protein>
    <recommendedName>
        <fullName evidence="8">BTB domain-containing protein</fullName>
    </recommendedName>
</protein>
<organism evidence="6 7">
    <name type="scientific">Coemansia brasiliensis</name>
    <dbReference type="NCBI Taxonomy" id="2650707"/>
    <lineage>
        <taxon>Eukaryota</taxon>
        <taxon>Fungi</taxon>
        <taxon>Fungi incertae sedis</taxon>
        <taxon>Zoopagomycota</taxon>
        <taxon>Kickxellomycotina</taxon>
        <taxon>Kickxellomycetes</taxon>
        <taxon>Kickxellales</taxon>
        <taxon>Kickxellaceae</taxon>
        <taxon>Coemansia</taxon>
    </lineage>
</organism>
<dbReference type="Gene3D" id="1.25.40.420">
    <property type="match status" value="2"/>
</dbReference>
<dbReference type="PANTHER" id="PTHR45632:SF3">
    <property type="entry name" value="KELCH-LIKE PROTEIN 32"/>
    <property type="match status" value="1"/>
</dbReference>
<accession>A0A9W8LZC7</accession>
<dbReference type="EMBL" id="JANBUW010000319">
    <property type="protein sequence ID" value="KAJ2847430.1"/>
    <property type="molecule type" value="Genomic_DNA"/>
</dbReference>